<evidence type="ECO:0000256" key="8">
    <source>
        <dbReference type="ARBA" id="ARBA00023004"/>
    </source>
</evidence>
<dbReference type="InterPro" id="IPR036249">
    <property type="entry name" value="Thioredoxin-like_sf"/>
</dbReference>
<dbReference type="EC" id="1.13.11.54" evidence="10"/>
<dbReference type="InterPro" id="IPR011051">
    <property type="entry name" value="RmlC_Cupin_sf"/>
</dbReference>
<dbReference type="Gene3D" id="2.60.120.10">
    <property type="entry name" value="Jelly Rolls"/>
    <property type="match status" value="1"/>
</dbReference>
<protein>
    <recommendedName>
        <fullName evidence="10">acireductone dioxygenase (Fe(2+)-requiring)</fullName>
        <ecNumber evidence="10">1.13.11.54</ecNumber>
    </recommendedName>
</protein>
<dbReference type="Pfam" id="PF03079">
    <property type="entry name" value="ARD"/>
    <property type="match status" value="1"/>
</dbReference>
<keyword evidence="4" id="KW-0028">Amino-acid biosynthesis</keyword>
<keyword evidence="3" id="KW-0533">Nickel</keyword>
<evidence type="ECO:0000259" key="11">
    <source>
        <dbReference type="Pfam" id="PF06110"/>
    </source>
</evidence>
<sequence>MRKIKEERNYGYSDVVALDVSLPVERRSAFFEEHFHRDEEIRYFLEGGGYFDCRGHRGEWVRMHGRAGDLIVLPAGISHRYSLDEGNYSKVMRLFTGEPSWTAHKDPTDQKRIDYLESIKKLKYFPQGMHYIKIEDLCSFDSVMSELDLGLEVLVFFVSAVDSDTQEAWCPDVRRALPLVHQALSEREDYFYFVEIHIQKSDYKDNPHFYFREHKKVLLQKIPTLGRWVDGKMQKALVETQLHDLNNIRLFFKN</sequence>
<dbReference type="InterPro" id="IPR004313">
    <property type="entry name" value="ARD"/>
</dbReference>
<dbReference type="InterPro" id="IPR010357">
    <property type="entry name" value="TXNDC17_dom"/>
</dbReference>
<name>A0A6B2LCD3_9EUKA</name>
<proteinExistence type="predicted"/>
<dbReference type="InterPro" id="IPR014710">
    <property type="entry name" value="RmlC-like_jellyroll"/>
</dbReference>
<evidence type="ECO:0000256" key="4">
    <source>
        <dbReference type="ARBA" id="ARBA00022605"/>
    </source>
</evidence>
<reference evidence="12" key="1">
    <citation type="journal article" date="2020" name="J. Eukaryot. Microbiol.">
        <title>De novo Sequencing, Assembly and Annotation of the Transcriptome for the Free-Living Testate Amoeba Arcella intermedia.</title>
        <authorList>
            <person name="Ribeiro G.M."/>
            <person name="Porfirio-Sousa A.L."/>
            <person name="Maurer-Alcala X.X."/>
            <person name="Katz L.A."/>
            <person name="Lahr D.J.G."/>
        </authorList>
    </citation>
    <scope>NUCLEOTIDE SEQUENCE</scope>
</reference>
<evidence type="ECO:0000256" key="6">
    <source>
        <dbReference type="ARBA" id="ARBA00022964"/>
    </source>
</evidence>
<dbReference type="GO" id="GO:0046872">
    <property type="term" value="F:metal ion binding"/>
    <property type="evidence" value="ECO:0007669"/>
    <property type="project" value="UniProtKB-KW"/>
</dbReference>
<dbReference type="Pfam" id="PF06110">
    <property type="entry name" value="TXD17-like_Trx"/>
    <property type="match status" value="1"/>
</dbReference>
<dbReference type="SUPFAM" id="SSF51182">
    <property type="entry name" value="RmlC-like cupins"/>
    <property type="match status" value="1"/>
</dbReference>
<evidence type="ECO:0000256" key="3">
    <source>
        <dbReference type="ARBA" id="ARBA00022596"/>
    </source>
</evidence>
<evidence type="ECO:0000313" key="12">
    <source>
        <dbReference type="EMBL" id="NDV34645.1"/>
    </source>
</evidence>
<dbReference type="GO" id="GO:0009086">
    <property type="term" value="P:methionine biosynthetic process"/>
    <property type="evidence" value="ECO:0007669"/>
    <property type="project" value="UniProtKB-KW"/>
</dbReference>
<dbReference type="GO" id="GO:0010309">
    <property type="term" value="F:acireductone dioxygenase [iron(II)-requiring] activity"/>
    <property type="evidence" value="ECO:0007669"/>
    <property type="project" value="UniProtKB-EC"/>
</dbReference>
<dbReference type="AlphaFoldDB" id="A0A6B2LCD3"/>
<dbReference type="EMBL" id="GIBP01005676">
    <property type="protein sequence ID" value="NDV34645.1"/>
    <property type="molecule type" value="Transcribed_RNA"/>
</dbReference>
<accession>A0A6B2LCD3</accession>
<keyword evidence="8" id="KW-0408">Iron</keyword>
<dbReference type="PANTHER" id="PTHR23418:SF0">
    <property type="entry name" value="ACIREDUCTONE DIOXYGENASE"/>
    <property type="match status" value="1"/>
</dbReference>
<evidence type="ECO:0000256" key="10">
    <source>
        <dbReference type="ARBA" id="ARBA00039005"/>
    </source>
</evidence>
<evidence type="ECO:0000256" key="9">
    <source>
        <dbReference type="ARBA" id="ARBA00023167"/>
    </source>
</evidence>
<comment type="cofactor">
    <cofactor evidence="2">
        <name>Fe(2+)</name>
        <dbReference type="ChEBI" id="CHEBI:29033"/>
    </cofactor>
</comment>
<keyword evidence="6" id="KW-0223">Dioxygenase</keyword>
<dbReference type="CDD" id="cd02232">
    <property type="entry name" value="cupin_ARD"/>
    <property type="match status" value="1"/>
</dbReference>
<dbReference type="PANTHER" id="PTHR23418">
    <property type="entry name" value="ACIREDUCTONE DIOXYGENASE"/>
    <property type="match status" value="1"/>
</dbReference>
<keyword evidence="7" id="KW-0560">Oxidoreductase</keyword>
<comment type="catalytic activity">
    <reaction evidence="1">
        <text>1,2-dihydroxy-5-(methylsulfanyl)pent-1-en-3-one + O2 = 4-methylsulfanyl-2-oxobutanoate + formate + 2 H(+)</text>
        <dbReference type="Rhea" id="RHEA:24504"/>
        <dbReference type="ChEBI" id="CHEBI:15378"/>
        <dbReference type="ChEBI" id="CHEBI:15379"/>
        <dbReference type="ChEBI" id="CHEBI:15740"/>
        <dbReference type="ChEBI" id="CHEBI:16723"/>
        <dbReference type="ChEBI" id="CHEBI:49252"/>
        <dbReference type="EC" id="1.13.11.54"/>
    </reaction>
</comment>
<dbReference type="SUPFAM" id="SSF52833">
    <property type="entry name" value="Thioredoxin-like"/>
    <property type="match status" value="1"/>
</dbReference>
<evidence type="ECO:0000256" key="2">
    <source>
        <dbReference type="ARBA" id="ARBA00001954"/>
    </source>
</evidence>
<dbReference type="Gene3D" id="3.40.30.10">
    <property type="entry name" value="Glutaredoxin"/>
    <property type="match status" value="1"/>
</dbReference>
<keyword evidence="9" id="KW-0486">Methionine biosynthesis</keyword>
<keyword evidence="5" id="KW-0479">Metal-binding</keyword>
<feature type="domain" description="Thioredoxin" evidence="11">
    <location>
        <begin position="142"/>
        <end position="253"/>
    </location>
</feature>
<organism evidence="12">
    <name type="scientific">Arcella intermedia</name>
    <dbReference type="NCBI Taxonomy" id="1963864"/>
    <lineage>
        <taxon>Eukaryota</taxon>
        <taxon>Amoebozoa</taxon>
        <taxon>Tubulinea</taxon>
        <taxon>Elardia</taxon>
        <taxon>Arcellinida</taxon>
        <taxon>Sphaerothecina</taxon>
        <taxon>Arcellidae</taxon>
        <taxon>Arcella</taxon>
    </lineage>
</organism>
<evidence type="ECO:0000256" key="1">
    <source>
        <dbReference type="ARBA" id="ARBA00000428"/>
    </source>
</evidence>
<evidence type="ECO:0000256" key="5">
    <source>
        <dbReference type="ARBA" id="ARBA00022723"/>
    </source>
</evidence>
<evidence type="ECO:0000256" key="7">
    <source>
        <dbReference type="ARBA" id="ARBA00023002"/>
    </source>
</evidence>